<organism evidence="1 2">
    <name type="scientific">Ligilactobacillus faecis</name>
    <dbReference type="NCBI Taxonomy" id="762833"/>
    <lineage>
        <taxon>Bacteria</taxon>
        <taxon>Bacillati</taxon>
        <taxon>Bacillota</taxon>
        <taxon>Bacilli</taxon>
        <taxon>Lactobacillales</taxon>
        <taxon>Lactobacillaceae</taxon>
        <taxon>Ligilactobacillus</taxon>
    </lineage>
</organism>
<dbReference type="EMBL" id="JBCLUF010000024">
    <property type="protein sequence ID" value="MEY8662662.1"/>
    <property type="molecule type" value="Genomic_DNA"/>
</dbReference>
<comment type="caution">
    <text evidence="1">The sequence shown here is derived from an EMBL/GenBank/DDBJ whole genome shotgun (WGS) entry which is preliminary data.</text>
</comment>
<name>A0ABV4DQC4_9LACO</name>
<sequence length="101" mass="11896">MALDNRHNYAISLEEKIRSLFNYERTAIYRLINADNFENNPLSAAFIIMTYIYLKNITELDNKCAELIDKYSIVLENNPFTDTDYINYMEDLSDIINALKK</sequence>
<protein>
    <submittedName>
        <fullName evidence="1">Uncharacterized protein</fullName>
    </submittedName>
</protein>
<dbReference type="Proteomes" id="UP001565236">
    <property type="component" value="Unassembled WGS sequence"/>
</dbReference>
<gene>
    <name evidence="1" type="ORF">AALT52_07165</name>
</gene>
<dbReference type="RefSeq" id="WP_369942389.1">
    <property type="nucleotide sequence ID" value="NZ_JBCLUF010000024.1"/>
</dbReference>
<keyword evidence="2" id="KW-1185">Reference proteome</keyword>
<proteinExistence type="predicted"/>
<evidence type="ECO:0000313" key="1">
    <source>
        <dbReference type="EMBL" id="MEY8662662.1"/>
    </source>
</evidence>
<accession>A0ABV4DQC4</accession>
<evidence type="ECO:0000313" key="2">
    <source>
        <dbReference type="Proteomes" id="UP001565236"/>
    </source>
</evidence>
<reference evidence="1 2" key="1">
    <citation type="submission" date="2024-03" db="EMBL/GenBank/DDBJ databases">
        <title>Mouse gut bacterial collection (mGBC) of GemPharmatech.</title>
        <authorList>
            <person name="He Y."/>
            <person name="Dong L."/>
            <person name="Wu D."/>
            <person name="Gao X."/>
            <person name="Lin Z."/>
        </authorList>
    </citation>
    <scope>NUCLEOTIDE SEQUENCE [LARGE SCALE GENOMIC DNA]</scope>
    <source>
        <strain evidence="1 2">15-30</strain>
    </source>
</reference>